<dbReference type="EMBL" id="AP024749">
    <property type="protein sequence ID" value="BCY29329.1"/>
    <property type="molecule type" value="Genomic_DNA"/>
</dbReference>
<accession>A0ABM7S6W1</accession>
<gene>
    <name evidence="2" type="ORF">KK2020170_21970</name>
</gene>
<feature type="region of interest" description="Disordered" evidence="1">
    <location>
        <begin position="141"/>
        <end position="164"/>
    </location>
</feature>
<name>A0ABM7S6W1_9FLAO</name>
<sequence>MKHLKIFILIICFTTFSYSQEKTMYKEEYKDLTIRCALIANSIINKNEQSNIKEWFEGENLKDKKKEFNKFEKYIDQSSLDITYYVQMIHNEDIIYIISFYDKNSSEDFGIIYFKFDDNSNNLVDDLKCIDKSIVDKNKEENKIDSFQNIPPPPPPSPSMFKVD</sequence>
<protein>
    <recommendedName>
        <fullName evidence="4">DUF3887 domain-containing protein</fullName>
    </recommendedName>
</protein>
<evidence type="ECO:0000256" key="1">
    <source>
        <dbReference type="SAM" id="MobiDB-lite"/>
    </source>
</evidence>
<evidence type="ECO:0000313" key="2">
    <source>
        <dbReference type="EMBL" id="BCY29329.1"/>
    </source>
</evidence>
<proteinExistence type="predicted"/>
<evidence type="ECO:0008006" key="4">
    <source>
        <dbReference type="Google" id="ProtNLM"/>
    </source>
</evidence>
<dbReference type="Proteomes" id="UP000825258">
    <property type="component" value="Chromosome"/>
</dbReference>
<reference evidence="2 3" key="1">
    <citation type="submission" date="2021-06" db="EMBL/GenBank/DDBJ databases">
        <title>Whole genome sequences of Flavobacterium sp. KK2020170 and assembly.</title>
        <authorList>
            <person name="Kitahara K."/>
            <person name="Miyoshi S."/>
            <person name="Uesaka K."/>
        </authorList>
    </citation>
    <scope>NUCLEOTIDE SEQUENCE [LARGE SCALE GENOMIC DNA]</scope>
    <source>
        <strain evidence="2 3">KK2020170</strain>
    </source>
</reference>
<keyword evidence="3" id="KW-1185">Reference proteome</keyword>
<organism evidence="2 3">
    <name type="scientific">Flavobacterium okayamense</name>
    <dbReference type="NCBI Taxonomy" id="2830782"/>
    <lineage>
        <taxon>Bacteria</taxon>
        <taxon>Pseudomonadati</taxon>
        <taxon>Bacteroidota</taxon>
        <taxon>Flavobacteriia</taxon>
        <taxon>Flavobacteriales</taxon>
        <taxon>Flavobacteriaceae</taxon>
        <taxon>Flavobacterium</taxon>
    </lineage>
</organism>
<evidence type="ECO:0000313" key="3">
    <source>
        <dbReference type="Proteomes" id="UP000825258"/>
    </source>
</evidence>